<dbReference type="AlphaFoldDB" id="A0A1M7IYU9"/>
<dbReference type="RefSeq" id="WP_072950030.1">
    <property type="nucleotide sequence ID" value="NZ_FRCT01000005.1"/>
</dbReference>
<dbReference type="Proteomes" id="UP000184394">
    <property type="component" value="Unassembled WGS sequence"/>
</dbReference>
<feature type="transmembrane region" description="Helical" evidence="1">
    <location>
        <begin position="73"/>
        <end position="94"/>
    </location>
</feature>
<protein>
    <submittedName>
        <fullName evidence="2">Uncharacterized protein</fullName>
    </submittedName>
</protein>
<evidence type="ECO:0000313" key="3">
    <source>
        <dbReference type="Proteomes" id="UP000184394"/>
    </source>
</evidence>
<gene>
    <name evidence="2" type="ORF">SAMN04487860_10530</name>
</gene>
<keyword evidence="1" id="KW-0812">Transmembrane</keyword>
<sequence length="739" mass="86270">MKEKNELDVLENAEQSVIERLTAEYPPRDEKEKEKIFSMSERKCKNRSDNIIRNEEQTVSGVEVYKRPRWQRFLSVAAAFAIVVGGVAGGAYAYRQFRNNETAFSEANKKIAPFGDFAKLNYQLCDYSKEPIVNIVELDKGTEHDGNDDVMEEEQIKLPGGTPISQDKREKLADFFNNYDYKYMEHTIFNPENKTYGPSDKAPDAPEFKDYSDELAKAILETPDPSEIELEEPEIEGMTVGENLEPQMPYFICDDSNEIRMISIYRYDGIGCLAYFKMEYEEKDGRFVYEDFSSVEMMGWEIDFDYFKSTITAILNDEDYTLRDTSGQSDINENIAPFGNFSEKEYRSLRTEEASLFIQADDYSLGLEQGKEIPFEKRKELEEFFNSQEWKESDKTAYTEYTPFWLQTMEYLNFAYITDDELNIIWLDRDSGTLSYTTVKIEKDTDDDTKYKCIEPHSKSDVKVYDIDYDLFAAKIREILGDEFSDKTHEYNNFAAFRWTVEDTDRALLEDERKAVYDVISKCDWTTKQPKNNTDSEQQDNDSIVLYHEKGSEHVLLSFETFGDYTHVGYAEYTYKESGEYTPDDVNVMESYYCDDATIVQRIKECIAEDDAKNGIKDFSFINEYEKVNVYYVKDDEAFIFPKEKAYELRELFQNTSWSEVDKEDITDEFDLKITGLIGDRAVLTEVGKDKYGYTVISYRDVVIDPFTLKIDVEKTPYKDIWLRADKDILGQIEKIFSE</sequence>
<dbReference type="OrthoDB" id="1814597at2"/>
<evidence type="ECO:0000256" key="1">
    <source>
        <dbReference type="SAM" id="Phobius"/>
    </source>
</evidence>
<keyword evidence="1" id="KW-1133">Transmembrane helix</keyword>
<name>A0A1M7IYU9_RUMFL</name>
<organism evidence="2 3">
    <name type="scientific">Ruminococcus flavefaciens</name>
    <dbReference type="NCBI Taxonomy" id="1265"/>
    <lineage>
        <taxon>Bacteria</taxon>
        <taxon>Bacillati</taxon>
        <taxon>Bacillota</taxon>
        <taxon>Clostridia</taxon>
        <taxon>Eubacteriales</taxon>
        <taxon>Oscillospiraceae</taxon>
        <taxon>Ruminococcus</taxon>
    </lineage>
</organism>
<evidence type="ECO:0000313" key="2">
    <source>
        <dbReference type="EMBL" id="SHM45899.1"/>
    </source>
</evidence>
<accession>A0A1M7IYU9</accession>
<dbReference type="EMBL" id="FRCT01000005">
    <property type="protein sequence ID" value="SHM45899.1"/>
    <property type="molecule type" value="Genomic_DNA"/>
</dbReference>
<keyword evidence="1" id="KW-0472">Membrane</keyword>
<proteinExistence type="predicted"/>
<reference evidence="2 3" key="1">
    <citation type="submission" date="2016-11" db="EMBL/GenBank/DDBJ databases">
        <authorList>
            <person name="Jaros S."/>
            <person name="Januszkiewicz K."/>
            <person name="Wedrychowicz H."/>
        </authorList>
    </citation>
    <scope>NUCLEOTIDE SEQUENCE [LARGE SCALE GENOMIC DNA]</scope>
    <source>
        <strain evidence="2 3">Y1</strain>
    </source>
</reference>